<evidence type="ECO:0000313" key="6">
    <source>
        <dbReference type="EMBL" id="KYN23075.1"/>
    </source>
</evidence>
<dbReference type="STRING" id="471704.A0A195ECY2"/>
<gene>
    <name evidence="6" type="ORF">ALC57_04859</name>
</gene>
<dbReference type="Proteomes" id="UP000078492">
    <property type="component" value="Unassembled WGS sequence"/>
</dbReference>
<dbReference type="InterPro" id="IPR005828">
    <property type="entry name" value="MFS_sugar_transport-like"/>
</dbReference>
<dbReference type="GO" id="GO:0022857">
    <property type="term" value="F:transmembrane transporter activity"/>
    <property type="evidence" value="ECO:0007669"/>
    <property type="project" value="InterPro"/>
</dbReference>
<dbReference type="Gene3D" id="1.20.1250.20">
    <property type="entry name" value="MFS general substrate transporter like domains"/>
    <property type="match status" value="2"/>
</dbReference>
<keyword evidence="4 5" id="KW-0472">Membrane</keyword>
<dbReference type="GO" id="GO:0016020">
    <property type="term" value="C:membrane"/>
    <property type="evidence" value="ECO:0007669"/>
    <property type="project" value="UniProtKB-SubCell"/>
</dbReference>
<proteinExistence type="predicted"/>
<keyword evidence="7" id="KW-1185">Reference proteome</keyword>
<evidence type="ECO:0000256" key="5">
    <source>
        <dbReference type="SAM" id="Phobius"/>
    </source>
</evidence>
<feature type="transmembrane region" description="Helical" evidence="5">
    <location>
        <begin position="506"/>
        <end position="526"/>
    </location>
</feature>
<organism evidence="6 7">
    <name type="scientific">Trachymyrmex cornetzi</name>
    <dbReference type="NCBI Taxonomy" id="471704"/>
    <lineage>
        <taxon>Eukaryota</taxon>
        <taxon>Metazoa</taxon>
        <taxon>Ecdysozoa</taxon>
        <taxon>Arthropoda</taxon>
        <taxon>Hexapoda</taxon>
        <taxon>Insecta</taxon>
        <taxon>Pterygota</taxon>
        <taxon>Neoptera</taxon>
        <taxon>Endopterygota</taxon>
        <taxon>Hymenoptera</taxon>
        <taxon>Apocrita</taxon>
        <taxon>Aculeata</taxon>
        <taxon>Formicoidea</taxon>
        <taxon>Formicidae</taxon>
        <taxon>Myrmicinae</taxon>
        <taxon>Trachymyrmex</taxon>
    </lineage>
</organism>
<keyword evidence="2 5" id="KW-0812">Transmembrane</keyword>
<feature type="transmembrane region" description="Helical" evidence="5">
    <location>
        <begin position="179"/>
        <end position="202"/>
    </location>
</feature>
<reference evidence="6 7" key="1">
    <citation type="submission" date="2015-09" db="EMBL/GenBank/DDBJ databases">
        <title>Trachymyrmex cornetzi WGS genome.</title>
        <authorList>
            <person name="Nygaard S."/>
            <person name="Hu H."/>
            <person name="Boomsma J."/>
            <person name="Zhang G."/>
        </authorList>
    </citation>
    <scope>NUCLEOTIDE SEQUENCE [LARGE SCALE GENOMIC DNA]</scope>
    <source>
        <strain evidence="6">Tcor2-1</strain>
        <tissue evidence="6">Whole body</tissue>
    </source>
</reference>
<evidence type="ECO:0000256" key="2">
    <source>
        <dbReference type="ARBA" id="ARBA00022692"/>
    </source>
</evidence>
<feature type="transmembrane region" description="Helical" evidence="5">
    <location>
        <begin position="538"/>
        <end position="563"/>
    </location>
</feature>
<feature type="transmembrane region" description="Helical" evidence="5">
    <location>
        <begin position="223"/>
        <end position="246"/>
    </location>
</feature>
<name>A0A195ECY2_9HYME</name>
<comment type="subcellular location">
    <subcellularLocation>
        <location evidence="1">Membrane</location>
        <topology evidence="1">Multi-pass membrane protein</topology>
    </subcellularLocation>
</comment>
<feature type="transmembrane region" description="Helical" evidence="5">
    <location>
        <begin position="252"/>
        <end position="271"/>
    </location>
</feature>
<feature type="transmembrane region" description="Helical" evidence="5">
    <location>
        <begin position="12"/>
        <end position="32"/>
    </location>
</feature>
<evidence type="ECO:0000313" key="7">
    <source>
        <dbReference type="Proteomes" id="UP000078492"/>
    </source>
</evidence>
<dbReference type="InterPro" id="IPR036259">
    <property type="entry name" value="MFS_trans_sf"/>
</dbReference>
<evidence type="ECO:0000256" key="3">
    <source>
        <dbReference type="ARBA" id="ARBA00022989"/>
    </source>
</evidence>
<dbReference type="EMBL" id="KQ979074">
    <property type="protein sequence ID" value="KYN23075.1"/>
    <property type="molecule type" value="Genomic_DNA"/>
</dbReference>
<dbReference type="SUPFAM" id="SSF103473">
    <property type="entry name" value="MFS general substrate transporter"/>
    <property type="match status" value="1"/>
</dbReference>
<evidence type="ECO:0000256" key="4">
    <source>
        <dbReference type="ARBA" id="ARBA00023136"/>
    </source>
</evidence>
<feature type="transmembrane region" description="Helical" evidence="5">
    <location>
        <begin position="138"/>
        <end position="159"/>
    </location>
</feature>
<dbReference type="PANTHER" id="PTHR24064">
    <property type="entry name" value="SOLUTE CARRIER FAMILY 22 MEMBER"/>
    <property type="match status" value="1"/>
</dbReference>
<feature type="transmembrane region" description="Helical" evidence="5">
    <location>
        <begin position="569"/>
        <end position="589"/>
    </location>
</feature>
<accession>A0A195ECY2</accession>
<feature type="transmembrane region" description="Helical" evidence="5">
    <location>
        <begin position="601"/>
        <end position="621"/>
    </location>
</feature>
<feature type="transmembrane region" description="Helical" evidence="5">
    <location>
        <begin position="627"/>
        <end position="648"/>
    </location>
</feature>
<keyword evidence="3 5" id="KW-1133">Transmembrane helix</keyword>
<evidence type="ECO:0000256" key="1">
    <source>
        <dbReference type="ARBA" id="ARBA00004141"/>
    </source>
</evidence>
<dbReference type="Pfam" id="PF00083">
    <property type="entry name" value="Sugar_tr"/>
    <property type="match status" value="2"/>
</dbReference>
<protein>
    <submittedName>
        <fullName evidence="6">Solute carrier family 22 member 8</fullName>
    </submittedName>
</protein>
<feature type="transmembrane region" description="Helical" evidence="5">
    <location>
        <begin position="108"/>
        <end position="131"/>
    </location>
</feature>
<sequence length="721" mass="81555">MNAEEAKVGCFQMVLVLLLGINYVIVAMSHALPVFHNYTPKFYCQMKDSTHKSYGCQLMENSSMFANLTFVSPEVSAFTSCSGEYHFETEFMENSVVTEWGLVCEKRYLSFLGPTVYYIGVLLGAWITGFLMDRIGRLPVQAICLYVQGTMAVALYIVQSDTSDVRLSDRIISDIFRTFSVYLVYSYYPAFLVLRSLQGVFVQGLQNSTYILSLELFPARSRTLVALIMQISWSMGLVLLAVLSYVIPDWRILQLAVSVPTAITVLYIWIIPESPRWLLAKEKSTEADMALERIAIYNSCCIGLRTKNNLMHEACVESNPMPIKPKRKSRVISDEFEETKADENQREEITNLLNKSELTEQKIIGKTLEANSIDLENKFSNVELCQETPSSAENFNKRHLPLNLKCDQESKMTTLSKCEKKISSKDTEEVMLCKIKKEKTSKNEEKTGSNVTKQTANKINSTLKNAIGSSILRKYSAIMICQWWTSTIVCNILDDLTPSFPINRHITFALSAALEMATNTFVYFILSRYGRRLPICTYQTFNGIVCILIAAFFILTAAIAPWIDIAKMIMLLFGKVTVMSTLSIVYLYTVEIFPTVIRGRCLGLCVMSAKIGSLSILHLFLLRHVSLPIPLLIIGMLCLVSGVLVLILPETLNKILPDQVMDMKNIIDENNCKSDDIDTENDIKEEDLTERQILRQKLFSENWVDAGNGILVNFMENKNTE</sequence>
<dbReference type="AlphaFoldDB" id="A0A195ECY2"/>